<keyword evidence="6 7" id="KW-0472">Membrane</keyword>
<evidence type="ECO:0000256" key="6">
    <source>
        <dbReference type="ARBA" id="ARBA00023136"/>
    </source>
</evidence>
<feature type="transmembrane region" description="Helical" evidence="7">
    <location>
        <begin position="68"/>
        <end position="90"/>
    </location>
</feature>
<name>A0A383AA91_9ZZZZ</name>
<dbReference type="PRINTS" id="PR00175">
    <property type="entry name" value="NAALASMPORT"/>
</dbReference>
<dbReference type="PANTHER" id="PTHR30330:SF3">
    <property type="entry name" value="TRANSCRIPTIONAL REGULATOR, LRP FAMILY"/>
    <property type="match status" value="1"/>
</dbReference>
<keyword evidence="3" id="KW-1003">Cell membrane</keyword>
<feature type="transmembrane region" description="Helical" evidence="7">
    <location>
        <begin position="96"/>
        <end position="113"/>
    </location>
</feature>
<dbReference type="EMBL" id="UINC01190461">
    <property type="protein sequence ID" value="SVE04632.1"/>
    <property type="molecule type" value="Genomic_DNA"/>
</dbReference>
<accession>A0A383AA91</accession>
<evidence type="ECO:0000256" key="5">
    <source>
        <dbReference type="ARBA" id="ARBA00022989"/>
    </source>
</evidence>
<dbReference type="InterPro" id="IPR001463">
    <property type="entry name" value="Na/Ala_symport"/>
</dbReference>
<evidence type="ECO:0000256" key="2">
    <source>
        <dbReference type="ARBA" id="ARBA00022448"/>
    </source>
</evidence>
<feature type="transmembrane region" description="Helical" evidence="7">
    <location>
        <begin position="149"/>
        <end position="169"/>
    </location>
</feature>
<dbReference type="PANTHER" id="PTHR30330">
    <property type="entry name" value="AGSS FAMILY TRANSPORTER, SODIUM-ALANINE"/>
    <property type="match status" value="1"/>
</dbReference>
<dbReference type="GO" id="GO:0005283">
    <property type="term" value="F:amino acid:sodium symporter activity"/>
    <property type="evidence" value="ECO:0007669"/>
    <property type="project" value="InterPro"/>
</dbReference>
<gene>
    <name evidence="8" type="ORF">METZ01_LOCUS457486</name>
</gene>
<keyword evidence="5 7" id="KW-1133">Transmembrane helix</keyword>
<keyword evidence="2" id="KW-0813">Transport</keyword>
<evidence type="ECO:0000256" key="4">
    <source>
        <dbReference type="ARBA" id="ARBA00022692"/>
    </source>
</evidence>
<reference evidence="8" key="1">
    <citation type="submission" date="2018-05" db="EMBL/GenBank/DDBJ databases">
        <authorList>
            <person name="Lanie J.A."/>
            <person name="Ng W.-L."/>
            <person name="Kazmierczak K.M."/>
            <person name="Andrzejewski T.M."/>
            <person name="Davidsen T.M."/>
            <person name="Wayne K.J."/>
            <person name="Tettelin H."/>
            <person name="Glass J.I."/>
            <person name="Rusch D."/>
            <person name="Podicherti R."/>
            <person name="Tsui H.-C.T."/>
            <person name="Winkler M.E."/>
        </authorList>
    </citation>
    <scope>NUCLEOTIDE SEQUENCE</scope>
</reference>
<dbReference type="AlphaFoldDB" id="A0A383AA91"/>
<evidence type="ECO:0000256" key="3">
    <source>
        <dbReference type="ARBA" id="ARBA00022475"/>
    </source>
</evidence>
<feature type="transmembrane region" description="Helical" evidence="7">
    <location>
        <begin position="15"/>
        <end position="36"/>
    </location>
</feature>
<dbReference type="Pfam" id="PF01235">
    <property type="entry name" value="Na_Ala_symp"/>
    <property type="match status" value="1"/>
</dbReference>
<evidence type="ECO:0000256" key="7">
    <source>
        <dbReference type="SAM" id="Phobius"/>
    </source>
</evidence>
<evidence type="ECO:0000256" key="1">
    <source>
        <dbReference type="ARBA" id="ARBA00004651"/>
    </source>
</evidence>
<feature type="transmembrane region" description="Helical" evidence="7">
    <location>
        <begin position="189"/>
        <end position="211"/>
    </location>
</feature>
<dbReference type="Gene3D" id="1.20.1740.10">
    <property type="entry name" value="Amino acid/polyamine transporter I"/>
    <property type="match status" value="1"/>
</dbReference>
<comment type="subcellular location">
    <subcellularLocation>
        <location evidence="1">Cell membrane</location>
        <topology evidence="1">Multi-pass membrane protein</topology>
    </subcellularLocation>
</comment>
<proteinExistence type="predicted"/>
<evidence type="ECO:0000313" key="8">
    <source>
        <dbReference type="EMBL" id="SVE04632.1"/>
    </source>
</evidence>
<dbReference type="GO" id="GO:0005886">
    <property type="term" value="C:plasma membrane"/>
    <property type="evidence" value="ECO:0007669"/>
    <property type="project" value="UniProtKB-SubCell"/>
</dbReference>
<organism evidence="8">
    <name type="scientific">marine metagenome</name>
    <dbReference type="NCBI Taxonomy" id="408172"/>
    <lineage>
        <taxon>unclassified sequences</taxon>
        <taxon>metagenomes</taxon>
        <taxon>ecological metagenomes</taxon>
    </lineage>
</organism>
<protein>
    <recommendedName>
        <fullName evidence="9">Amino acid carrier protein</fullName>
    </recommendedName>
</protein>
<sequence>MVEIISSIENYLNSILYPLNWVMFILIIGGGLYLTIQSKAKPLLKINKAFKLLLSKDQSQKGISRFQALSAVLAATVGLGNIAGVSIAIHQGGPGVLVWMWLTAIVGSIIKFYSCSLSIKMRDNESYVEPLAGPMYYMKDGIKRYGKTLAIWFSIAGLFGVLPAFTANQLTQSYIDVLNPNQLIDLGEFGWKLIIGIILTILTSLVIFGGLKSIVRVTSGLVPFMVIIY</sequence>
<evidence type="ECO:0008006" key="9">
    <source>
        <dbReference type="Google" id="ProtNLM"/>
    </source>
</evidence>
<keyword evidence="4 7" id="KW-0812">Transmembrane</keyword>
<feature type="non-terminal residue" evidence="8">
    <location>
        <position position="229"/>
    </location>
</feature>